<protein>
    <submittedName>
        <fullName evidence="7">Choline dehydrogenase</fullName>
    </submittedName>
</protein>
<accession>A0A4Q2L605</accession>
<comment type="cofactor">
    <cofactor evidence="1">
        <name>FAD</name>
        <dbReference type="ChEBI" id="CHEBI:57692"/>
    </cofactor>
</comment>
<evidence type="ECO:0000259" key="6">
    <source>
        <dbReference type="Pfam" id="PF05199"/>
    </source>
</evidence>
<comment type="caution">
    <text evidence="7">The sequence shown here is derived from an EMBL/GenBank/DDBJ whole genome shotgun (WGS) entry which is preliminary data.</text>
</comment>
<dbReference type="GO" id="GO:0016614">
    <property type="term" value="F:oxidoreductase activity, acting on CH-OH group of donors"/>
    <property type="evidence" value="ECO:0007669"/>
    <property type="project" value="InterPro"/>
</dbReference>
<keyword evidence="3" id="KW-0285">Flavoprotein</keyword>
<dbReference type="SUPFAM" id="SSF51905">
    <property type="entry name" value="FAD/NAD(P)-binding domain"/>
    <property type="match status" value="1"/>
</dbReference>
<sequence>MSHVPRPVDVLIVGSGLMGAAVARIVREGSPGARIHMVDGGVPIGSAPGQHLHDLRDEALRGAYIEQASPGIQSLYLGAAVTPAVSSELRSVTPGMYHLSSFDEDAAGMPASAFAWNAGGMGVHWTAATPRPWGDEVFAFDGPDMWARDLGEAERLLGVHDAPFGVTNVGGRILEVLDSVFGPVSAPGRHPRTMPMAVAPREDGRLPRTGPNRILPRMTAPNGEDFTLSTGTLAVALVHDGATVRGARVREVATGDEYEIEAGVTIVAADPIRTPQLLFASGIRPEALGRHLNEHAFLTGQVIADLERLEVALDEIPDPGPDEWVAGSYWLPHSGAAQPFHGQIMDRLYFDATGARLAYSVGLALYVPTEINPENRLVFDDTKPDVAGLPRITVRFTHSEADLALIEQARASQRAAGEALGDFDPERDSALLPPGSSLHYTGTARSGATDDGTSVCDPIGRVWGFSNLYLAGGATVPTAVVGNSTLTGMVTAVRAGRAVVGRLGGGRAHGHAAALNISR</sequence>
<dbReference type="PANTHER" id="PTHR42784">
    <property type="entry name" value="PYRANOSE 2-OXIDASE"/>
    <property type="match status" value="1"/>
</dbReference>
<gene>
    <name evidence="7" type="ORF">ESP51_01950</name>
</gene>
<dbReference type="Gene3D" id="3.50.50.60">
    <property type="entry name" value="FAD/NAD(P)-binding domain"/>
    <property type="match status" value="2"/>
</dbReference>
<dbReference type="InterPro" id="IPR007867">
    <property type="entry name" value="GMC_OxRtase_C"/>
</dbReference>
<dbReference type="EMBL" id="SDPN01000002">
    <property type="protein sequence ID" value="RXZ73007.1"/>
    <property type="molecule type" value="Genomic_DNA"/>
</dbReference>
<feature type="domain" description="Glucose-methanol-choline oxidoreductase C-terminal" evidence="6">
    <location>
        <begin position="384"/>
        <end position="492"/>
    </location>
</feature>
<keyword evidence="8" id="KW-1185">Reference proteome</keyword>
<keyword evidence="5" id="KW-0560">Oxidoreductase</keyword>
<dbReference type="InterPro" id="IPR051473">
    <property type="entry name" value="P2Ox-like"/>
</dbReference>
<evidence type="ECO:0000256" key="2">
    <source>
        <dbReference type="ARBA" id="ARBA00010790"/>
    </source>
</evidence>
<evidence type="ECO:0000256" key="5">
    <source>
        <dbReference type="ARBA" id="ARBA00023002"/>
    </source>
</evidence>
<evidence type="ECO:0000256" key="4">
    <source>
        <dbReference type="ARBA" id="ARBA00022827"/>
    </source>
</evidence>
<dbReference type="Pfam" id="PF05199">
    <property type="entry name" value="GMC_oxred_C"/>
    <property type="match status" value="1"/>
</dbReference>
<dbReference type="AlphaFoldDB" id="A0A4Q2L605"/>
<proteinExistence type="inferred from homology"/>
<evidence type="ECO:0000313" key="8">
    <source>
        <dbReference type="Proteomes" id="UP000293865"/>
    </source>
</evidence>
<dbReference type="Proteomes" id="UP000293865">
    <property type="component" value="Unassembled WGS sequence"/>
</dbReference>
<comment type="similarity">
    <text evidence="2">Belongs to the GMC oxidoreductase family.</text>
</comment>
<evidence type="ECO:0000313" key="7">
    <source>
        <dbReference type="EMBL" id="RXZ73007.1"/>
    </source>
</evidence>
<organism evidence="7 8">
    <name type="scientific">Agromyces albus</name>
    <dbReference type="NCBI Taxonomy" id="205332"/>
    <lineage>
        <taxon>Bacteria</taxon>
        <taxon>Bacillati</taxon>
        <taxon>Actinomycetota</taxon>
        <taxon>Actinomycetes</taxon>
        <taxon>Micrococcales</taxon>
        <taxon>Microbacteriaceae</taxon>
        <taxon>Agromyces</taxon>
    </lineage>
</organism>
<dbReference type="SUPFAM" id="SSF54373">
    <property type="entry name" value="FAD-linked reductases, C-terminal domain"/>
    <property type="match status" value="1"/>
</dbReference>
<dbReference type="PANTHER" id="PTHR42784:SF1">
    <property type="entry name" value="PYRANOSE 2-OXIDASE"/>
    <property type="match status" value="1"/>
</dbReference>
<reference evidence="7 8" key="1">
    <citation type="submission" date="2019-01" db="EMBL/GenBank/DDBJ databases">
        <title>Agromyces.</title>
        <authorList>
            <person name="Li J."/>
        </authorList>
    </citation>
    <scope>NUCLEOTIDE SEQUENCE [LARGE SCALE GENOMIC DNA]</scope>
    <source>
        <strain evidence="7 8">DSM 15934</strain>
    </source>
</reference>
<evidence type="ECO:0000256" key="3">
    <source>
        <dbReference type="ARBA" id="ARBA00022630"/>
    </source>
</evidence>
<name>A0A4Q2L605_9MICO</name>
<evidence type="ECO:0000256" key="1">
    <source>
        <dbReference type="ARBA" id="ARBA00001974"/>
    </source>
</evidence>
<dbReference type="OrthoDB" id="9798604at2"/>
<dbReference type="RefSeq" id="WP_129519194.1">
    <property type="nucleotide sequence ID" value="NZ_SDPN01000002.1"/>
</dbReference>
<keyword evidence="4" id="KW-0274">FAD</keyword>
<dbReference type="InterPro" id="IPR036188">
    <property type="entry name" value="FAD/NAD-bd_sf"/>
</dbReference>